<sequence>MSLRRLIFIFLFFSVQLFSQAELKTLILKDKDSDLPIEDVTVTVIKTKQNLLSNADGVVTFELLGNSNIQIKHSSYLPLNVRASTLKEKSNTIYLTSNVNELEDIVVTKKHPQKILASLIENSKKKLTVPGRLKVYCREFFKFNGKYSYYNDGLMNFQLLDKSNKTDAVILVEQNRSINLTNDYMKEDLLGYNLNDIMENYYNFKYLDPLLDAVAKKEYDFVIKVFSKNKDYYVISAVPNENASGLLDDFAIIYDPDKKLIIEVSSVVSPLVLSKMKEKTSNGAKNIYKSMFKTIYKIQNSNYYLLGSKEEIGFEKIEKNQKKEIEVRNYFLTKNFSTNYYKYNQDEVFKDKTLHNKKNVILTDFWNESGLTATDEEQQIVNTIEEIH</sequence>
<accession>A0AA96EWI0</accession>
<evidence type="ECO:0000313" key="3">
    <source>
        <dbReference type="Proteomes" id="UP001304515"/>
    </source>
</evidence>
<dbReference type="KEGG" id="fcj:RN605_02125"/>
<organism evidence="1">
    <name type="scientific">Flavobacterium capsici</name>
    <dbReference type="NCBI Taxonomy" id="3075618"/>
    <lineage>
        <taxon>Bacteria</taxon>
        <taxon>Pseudomonadati</taxon>
        <taxon>Bacteroidota</taxon>
        <taxon>Flavobacteriia</taxon>
        <taxon>Flavobacteriales</taxon>
        <taxon>Flavobacteriaceae</taxon>
        <taxon>Flavobacterium</taxon>
    </lineage>
</organism>
<dbReference type="EMBL" id="CP134890">
    <property type="protein sequence ID" value="WNM22167.1"/>
    <property type="molecule type" value="Genomic_DNA"/>
</dbReference>
<dbReference type="Proteomes" id="UP001304515">
    <property type="component" value="Chromosome"/>
</dbReference>
<proteinExistence type="predicted"/>
<dbReference type="EMBL" id="CP134878">
    <property type="protein sequence ID" value="WNM18115.1"/>
    <property type="molecule type" value="Genomic_DNA"/>
</dbReference>
<evidence type="ECO:0000313" key="2">
    <source>
        <dbReference type="EMBL" id="WNM22167.1"/>
    </source>
</evidence>
<dbReference type="RefSeq" id="WP_313321775.1">
    <property type="nucleotide sequence ID" value="NZ_CP134878.1"/>
</dbReference>
<evidence type="ECO:0008006" key="4">
    <source>
        <dbReference type="Google" id="ProtNLM"/>
    </source>
</evidence>
<reference evidence="1 3" key="1">
    <citation type="submission" date="2023-09" db="EMBL/GenBank/DDBJ databases">
        <title>Flavobacterium sp. a novel bacteria isolate from Pepper rhizosphere.</title>
        <authorList>
            <person name="Peng Y."/>
            <person name="Lee J."/>
        </authorList>
    </citation>
    <scope>NUCLEOTIDE SEQUENCE</scope>
    <source>
        <strain evidence="1">PMR2A8</strain>
        <strain evidence="2 3">PMTSA4</strain>
    </source>
</reference>
<keyword evidence="3" id="KW-1185">Reference proteome</keyword>
<name>A0AA96EWI0_9FLAO</name>
<dbReference type="InterPro" id="IPR008969">
    <property type="entry name" value="CarboxyPept-like_regulatory"/>
</dbReference>
<protein>
    <recommendedName>
        <fullName evidence="4">Carboxypeptidase-like regulatory domain-containing protein</fullName>
    </recommendedName>
</protein>
<gene>
    <name evidence="2" type="ORF">RN605_02125</name>
    <name evidence="1" type="ORF">RN608_08825</name>
</gene>
<dbReference type="AlphaFoldDB" id="A0AA96EWI0"/>
<dbReference type="SUPFAM" id="SSF49464">
    <property type="entry name" value="Carboxypeptidase regulatory domain-like"/>
    <property type="match status" value="1"/>
</dbReference>
<evidence type="ECO:0000313" key="1">
    <source>
        <dbReference type="EMBL" id="WNM18115.1"/>
    </source>
</evidence>
<accession>A0AA96J4S7</accession>